<organism evidence="2 3">
    <name type="scientific">Heyndrickxia camelliae</name>
    <dbReference type="NCBI Taxonomy" id="1707093"/>
    <lineage>
        <taxon>Bacteria</taxon>
        <taxon>Bacillati</taxon>
        <taxon>Bacillota</taxon>
        <taxon>Bacilli</taxon>
        <taxon>Bacillales</taxon>
        <taxon>Bacillaceae</taxon>
        <taxon>Heyndrickxia</taxon>
    </lineage>
</organism>
<evidence type="ECO:0000313" key="3">
    <source>
        <dbReference type="Proteomes" id="UP000233440"/>
    </source>
</evidence>
<dbReference type="SMART" id="SM00047">
    <property type="entry name" value="LYZ2"/>
    <property type="match status" value="1"/>
</dbReference>
<dbReference type="Gene3D" id="2.30.30.40">
    <property type="entry name" value="SH3 Domains"/>
    <property type="match status" value="4"/>
</dbReference>
<dbReference type="InterPro" id="IPR003646">
    <property type="entry name" value="SH3-like_bac-type"/>
</dbReference>
<dbReference type="PANTHER" id="PTHR34408">
    <property type="entry name" value="FAMILY PROTEIN, PUTATIVE-RELATED"/>
    <property type="match status" value="1"/>
</dbReference>
<dbReference type="AlphaFoldDB" id="A0A2N3LPE1"/>
<feature type="domain" description="SH3b" evidence="1">
    <location>
        <begin position="41"/>
        <end position="110"/>
    </location>
</feature>
<comment type="caution">
    <text evidence="2">The sequence shown here is derived from an EMBL/GenBank/DDBJ whole genome shotgun (WGS) entry which is preliminary data.</text>
</comment>
<accession>A0A2N3LPE1</accession>
<dbReference type="Proteomes" id="UP000233440">
    <property type="component" value="Unassembled WGS sequence"/>
</dbReference>
<dbReference type="RefSeq" id="WP_101353093.1">
    <property type="nucleotide sequence ID" value="NZ_PIQO01000002.1"/>
</dbReference>
<dbReference type="Pfam" id="PF01832">
    <property type="entry name" value="Glucosaminidase"/>
    <property type="match status" value="1"/>
</dbReference>
<evidence type="ECO:0000259" key="1">
    <source>
        <dbReference type="PROSITE" id="PS51781"/>
    </source>
</evidence>
<dbReference type="SUPFAM" id="SSF50044">
    <property type="entry name" value="SH3-domain"/>
    <property type="match status" value="1"/>
</dbReference>
<evidence type="ECO:0000313" key="2">
    <source>
        <dbReference type="EMBL" id="PKR86455.1"/>
    </source>
</evidence>
<dbReference type="SMART" id="SM00287">
    <property type="entry name" value="SH3b"/>
    <property type="match status" value="11"/>
</dbReference>
<reference evidence="2 3" key="1">
    <citation type="submission" date="2017-11" db="EMBL/GenBank/DDBJ databases">
        <title>Bacillus camelliae sp. nov., isolated from pu'er tea.</title>
        <authorList>
            <person name="Niu L."/>
        </authorList>
    </citation>
    <scope>NUCLEOTIDE SEQUENCE [LARGE SCALE GENOMIC DNA]</scope>
    <source>
        <strain evidence="2 3">7578-1</strain>
    </source>
</reference>
<dbReference type="InterPro" id="IPR036028">
    <property type="entry name" value="SH3-like_dom_sf"/>
</dbReference>
<dbReference type="PANTHER" id="PTHR34408:SF1">
    <property type="entry name" value="GLYCOSYL HYDROLASE FAMILY 19 DOMAIN-CONTAINING PROTEIN HI_1415"/>
    <property type="match status" value="1"/>
</dbReference>
<dbReference type="Pfam" id="PF08239">
    <property type="entry name" value="SH3_3"/>
    <property type="match status" value="4"/>
</dbReference>
<feature type="domain" description="SH3b" evidence="1">
    <location>
        <begin position="614"/>
        <end position="682"/>
    </location>
</feature>
<feature type="domain" description="SH3b" evidence="1">
    <location>
        <begin position="688"/>
        <end position="751"/>
    </location>
</feature>
<dbReference type="InterPro" id="IPR052354">
    <property type="entry name" value="Cell_Wall_Dynamics_Protein"/>
</dbReference>
<keyword evidence="3" id="KW-1185">Reference proteome</keyword>
<feature type="domain" description="SH3b" evidence="1">
    <location>
        <begin position="1020"/>
        <end position="1097"/>
    </location>
</feature>
<dbReference type="Gene3D" id="1.10.530.10">
    <property type="match status" value="1"/>
</dbReference>
<proteinExistence type="predicted"/>
<dbReference type="EMBL" id="PIQO01000002">
    <property type="protein sequence ID" value="PKR86455.1"/>
    <property type="molecule type" value="Genomic_DNA"/>
</dbReference>
<dbReference type="GO" id="GO:0004040">
    <property type="term" value="F:amidase activity"/>
    <property type="evidence" value="ECO:0007669"/>
    <property type="project" value="InterPro"/>
</dbReference>
<gene>
    <name evidence="2" type="ORF">CWO92_05000</name>
</gene>
<dbReference type="InterPro" id="IPR002901">
    <property type="entry name" value="MGlyc_endo_b_GlcNAc-like_dom"/>
</dbReference>
<name>A0A2N3LPE1_9BACI</name>
<dbReference type="PROSITE" id="PS51781">
    <property type="entry name" value="SH3B"/>
    <property type="match status" value="4"/>
</dbReference>
<protein>
    <recommendedName>
        <fullName evidence="1">SH3b domain-containing protein</fullName>
    </recommendedName>
</protein>
<sequence length="1098" mass="122598">MKKLGKSLILSTSILFGVIATSISPVGLEKAMASSTINMVKTTYQTTANLNLRSGAGTKYKNIITIPKGKTVTATAKNGSWLKLSYTYKLNGKNVTKTGWASSAYLKEYYQYVTTANTYYFTIRTARLYSTPDTKKKAVYTIAGKNGLASKQRIVNSIGQTWYKVSYNGKTLYINNSDVKKNAFTSFTATKYKTQKDTYVYQSYGNAYKKLVKIPKGAIITSSKRIGDWYSVTYNKVSGYFYIGDVAKYTPITYKYTNTSATYYFTAKTANLYSTPDTTKKAVYSVASNNGFASTQKVVNSLGQIFYRVSYNGKTLYINNSDVKKNAFTSFTITKYKAQKDTYVYQSYGNTYKKLVKIPKGAIITSSKRIGDWYSVTYNKVSGYFYIGDVAKYTPITYKYTNTSATYYFTAKTANLYSTPDTTKKAVYSVASNNGFVSTQKVVNSLGQTFYRVSYSGKTLYINNSDVKKNAFTSFTATKYKTQKDTYVYQSYGNAYKKLVKIPKGVIITSSKRIGDWYSVTYNKVSGYFYIGDVAKYIALTYKSTDTKATYYFTKNAAKLYSSADNLNKEKYSVGSNNGFVSTQMITNSLGQTWYRVSYNGTNVYVNKNDVTVKTSATFTKAQFKANVNTYLYQSYGKDYKKLTPIPKNTVISSTSSVGDWYKVTYNGASGYVYSGDVTTYIPETKIADTTYLTTDNLNLRTMADPNSTLLATIPKGTIILATYKVSNGWYKVQYGSKTGYVNGSYIKQVTTGAPLQNRDSYQFIDLRTKSPVTAKQINDYIAKYVNATGKKSVLTGKGQAFIDAGNKYGINALYLAAHAIHESAYGTSMIALAKNNLFGFGSYDDAPFLASYKFASVDLCIDYLAREIKSTYLNPNNWKFNGYDLGFSTKDMNNTRIDANSEGMNFYYASDPNWGKVIAQHMQNILPYDKAYYKNAAVNSTIPARPSSPAGSDLFPNNVRAIANTTLVLDSGKGKNDAVKTLKKGSTFFILEKTNDYWVRVVVDNKTYWTNDIKFDSYKNYLSVTNLGRTTDSVNFRKAPSTSGDKIKVLDPSTYVSIILAKDGSLTMDSTKKWYNVQLADGTKGWVSAAYITLELR</sequence>
<dbReference type="OrthoDB" id="9816557at2"/>